<sequence>MATLLENTNGWHAGERAVHSLLKVPTSGRQNPTAAGLPPSYAHRVTVSPLLAIGTLDDQGRPWTSVWGGERGFAQPVAQGILGVQSVVDKAHDPVVEALLGKAAEGEVVKPEDGKVMSALSIDLETRDRVKLAGKMIVGTVAGRPDNNTINEAQLAMVVQESLGNCPKYLNKKDIRAHVPAPQLVSPSLPLPSEALALIEQADMFFLSSTNGQTMDTNHRGGPAGFVRVVSNSPDSVVLVYPEYSGNRLYQTLGNLHTNPLIGIAIPNYTTSDILYLTGSTQLLVGPAAASLMPHANLAVKITVDAARFVKNGLPFRGDPGEPSPYNPPVRRLATESSVPVPNQASPPIATLTLTRRDLLTPTIARFTFLLRAEGGGGLKGLWQPGQHVTLTFAAELDAGYSHMRDADPQSLNDDFVRTFTISNPPPPPPLSLVAGKGEEGVEVEVEVQLTLRRHGPATSLLFAQRVAGDDATIAPLEVPVLGVGGEAGFRIPVVGDGSDKKEKKKKAVFVAGGIGITPLLAQAPGVLLAAKSGSGGGVEVLWSLRGEDLPLAVDVFEGIEGLGGVTRVFVTGAADGVGEGVVERVRELGAKVEVRRMGREDLLGARDAVKGTKYFACASPGMLRSVVDWLGDEEVVFESFEY</sequence>
<organism evidence="2 3">
    <name type="scientific">Parachaetomium inaequale</name>
    <dbReference type="NCBI Taxonomy" id="2588326"/>
    <lineage>
        <taxon>Eukaryota</taxon>
        <taxon>Fungi</taxon>
        <taxon>Dikarya</taxon>
        <taxon>Ascomycota</taxon>
        <taxon>Pezizomycotina</taxon>
        <taxon>Sordariomycetes</taxon>
        <taxon>Sordariomycetidae</taxon>
        <taxon>Sordariales</taxon>
        <taxon>Chaetomiaceae</taxon>
        <taxon>Parachaetomium</taxon>
    </lineage>
</organism>
<dbReference type="EMBL" id="MU854331">
    <property type="protein sequence ID" value="KAK4043096.1"/>
    <property type="molecule type" value="Genomic_DNA"/>
</dbReference>
<protein>
    <recommendedName>
        <fullName evidence="1">FAD-binding FR-type domain-containing protein</fullName>
    </recommendedName>
</protein>
<dbReference type="GO" id="GO:0016491">
    <property type="term" value="F:oxidoreductase activity"/>
    <property type="evidence" value="ECO:0007669"/>
    <property type="project" value="InterPro"/>
</dbReference>
<accession>A0AAN6PQH2</accession>
<dbReference type="InterPro" id="IPR012349">
    <property type="entry name" value="Split_barrel_FMN-bd"/>
</dbReference>
<gene>
    <name evidence="2" type="ORF">C8A01DRAFT_13319</name>
</gene>
<dbReference type="PROSITE" id="PS51384">
    <property type="entry name" value="FAD_FR"/>
    <property type="match status" value="1"/>
</dbReference>
<comment type="caution">
    <text evidence="2">The sequence shown here is derived from an EMBL/GenBank/DDBJ whole genome shotgun (WGS) entry which is preliminary data.</text>
</comment>
<evidence type="ECO:0000259" key="1">
    <source>
        <dbReference type="PROSITE" id="PS51384"/>
    </source>
</evidence>
<dbReference type="PANTHER" id="PTHR42815">
    <property type="entry name" value="FAD-BINDING, PUTATIVE (AFU_ORTHOLOGUE AFUA_6G07600)-RELATED"/>
    <property type="match status" value="1"/>
</dbReference>
<proteinExistence type="predicted"/>
<dbReference type="Gene3D" id="2.30.110.10">
    <property type="entry name" value="Electron Transport, Fmn-binding Protein, Chain A"/>
    <property type="match status" value="1"/>
</dbReference>
<dbReference type="InterPro" id="IPR017927">
    <property type="entry name" value="FAD-bd_FR_type"/>
</dbReference>
<dbReference type="AlphaFoldDB" id="A0AAN6PQH2"/>
<dbReference type="SUPFAM" id="SSF52343">
    <property type="entry name" value="Ferredoxin reductase-like, C-terminal NADP-linked domain"/>
    <property type="match status" value="1"/>
</dbReference>
<keyword evidence="3" id="KW-1185">Reference proteome</keyword>
<evidence type="ECO:0000313" key="3">
    <source>
        <dbReference type="Proteomes" id="UP001303115"/>
    </source>
</evidence>
<dbReference type="InterPro" id="IPR039261">
    <property type="entry name" value="FNR_nucleotide-bd"/>
</dbReference>
<evidence type="ECO:0000313" key="2">
    <source>
        <dbReference type="EMBL" id="KAK4043096.1"/>
    </source>
</evidence>
<reference evidence="3" key="1">
    <citation type="journal article" date="2023" name="Mol. Phylogenet. Evol.">
        <title>Genome-scale phylogeny and comparative genomics of the fungal order Sordariales.</title>
        <authorList>
            <person name="Hensen N."/>
            <person name="Bonometti L."/>
            <person name="Westerberg I."/>
            <person name="Brannstrom I.O."/>
            <person name="Guillou S."/>
            <person name="Cros-Aarteil S."/>
            <person name="Calhoun S."/>
            <person name="Haridas S."/>
            <person name="Kuo A."/>
            <person name="Mondo S."/>
            <person name="Pangilinan J."/>
            <person name="Riley R."/>
            <person name="LaButti K."/>
            <person name="Andreopoulos B."/>
            <person name="Lipzen A."/>
            <person name="Chen C."/>
            <person name="Yan M."/>
            <person name="Daum C."/>
            <person name="Ng V."/>
            <person name="Clum A."/>
            <person name="Steindorff A."/>
            <person name="Ohm R.A."/>
            <person name="Martin F."/>
            <person name="Silar P."/>
            <person name="Natvig D.O."/>
            <person name="Lalanne C."/>
            <person name="Gautier V."/>
            <person name="Ament-Velasquez S.L."/>
            <person name="Kruys A."/>
            <person name="Hutchinson M.I."/>
            <person name="Powell A.J."/>
            <person name="Barry K."/>
            <person name="Miller A.N."/>
            <person name="Grigoriev I.V."/>
            <person name="Debuchy R."/>
            <person name="Gladieux P."/>
            <person name="Hiltunen Thoren M."/>
            <person name="Johannesson H."/>
        </authorList>
    </citation>
    <scope>NUCLEOTIDE SEQUENCE [LARGE SCALE GENOMIC DNA]</scope>
    <source>
        <strain evidence="3">CBS 284.82</strain>
    </source>
</reference>
<dbReference type="PANTHER" id="PTHR42815:SF2">
    <property type="entry name" value="FAD-BINDING, PUTATIVE (AFU_ORTHOLOGUE AFUA_6G07600)-RELATED"/>
    <property type="match status" value="1"/>
</dbReference>
<feature type="domain" description="FAD-binding FR-type" evidence="1">
    <location>
        <begin position="347"/>
        <end position="493"/>
    </location>
</feature>
<name>A0AAN6PQH2_9PEZI</name>
<dbReference type="Proteomes" id="UP001303115">
    <property type="component" value="Unassembled WGS sequence"/>
</dbReference>
<dbReference type="Gene3D" id="3.40.50.80">
    <property type="entry name" value="Nucleotide-binding domain of ferredoxin-NADP reductase (FNR) module"/>
    <property type="match status" value="1"/>
</dbReference>